<dbReference type="GO" id="GO:0000723">
    <property type="term" value="P:telomere maintenance"/>
    <property type="evidence" value="ECO:0007669"/>
    <property type="project" value="InterPro"/>
</dbReference>
<dbReference type="GO" id="GO:0003677">
    <property type="term" value="F:DNA binding"/>
    <property type="evidence" value="ECO:0007669"/>
    <property type="project" value="InterPro"/>
</dbReference>
<dbReference type="Pfam" id="PF02765">
    <property type="entry name" value="POT1"/>
    <property type="match status" value="1"/>
</dbReference>
<dbReference type="Proteomes" id="UP000005666">
    <property type="component" value="Chromosome 15"/>
</dbReference>
<dbReference type="Gene3D" id="2.40.50.860">
    <property type="match status" value="1"/>
</dbReference>
<reference evidence="5 6" key="1">
    <citation type="journal article" date="2011" name="Proc. Natl. Acad. Sci. U.S.A.">
        <title>Evolutionary erosion of yeast sex chromosomes by mating-type switching accidents.</title>
        <authorList>
            <person name="Gordon J.L."/>
            <person name="Armisen D."/>
            <person name="Proux-Wera E."/>
            <person name="Oheigeartaigh S.S."/>
            <person name="Byrne K.P."/>
            <person name="Wolfe K.H."/>
        </authorList>
    </citation>
    <scope>NUCLEOTIDE SEQUENCE [LARGE SCALE GENOMIC DNA]</scope>
    <source>
        <strain evidence="6">ATCC 24235 / CBS 4417 / NBRC 1672 / NRRL Y-8282 / UCD 70-5</strain>
    </source>
</reference>
<dbReference type="InterPro" id="IPR011564">
    <property type="entry name" value="Telomer_end-bd_POT1/Cdc13"/>
</dbReference>
<proteinExistence type="predicted"/>
<accession>G8C1V8</accession>
<dbReference type="HOGENOM" id="CLU_344227_0_0_1"/>
<dbReference type="Gene3D" id="2.40.50.800">
    <property type="match status" value="1"/>
</dbReference>
<dbReference type="OMA" id="ECTFREL"/>
<evidence type="ECO:0000313" key="5">
    <source>
        <dbReference type="EMBL" id="CCE66136.1"/>
    </source>
</evidence>
<dbReference type="eggNOG" id="ENOG502QU50">
    <property type="taxonomic scope" value="Eukaryota"/>
</dbReference>
<gene>
    <name evidence="5" type="primary">TPHA0O01690</name>
    <name evidence="5" type="ordered locus">TPHA_0O01690</name>
</gene>
<dbReference type="Pfam" id="PF16853">
    <property type="entry name" value="CDC13_N"/>
    <property type="match status" value="1"/>
</dbReference>
<evidence type="ECO:0000259" key="2">
    <source>
        <dbReference type="Pfam" id="PF02765"/>
    </source>
</evidence>
<organism evidence="5 6">
    <name type="scientific">Tetrapisispora phaffii (strain ATCC 24235 / CBS 4417 / NBRC 1672 / NRRL Y-8282 / UCD 70-5)</name>
    <name type="common">Yeast</name>
    <name type="synonym">Fabospora phaffii</name>
    <dbReference type="NCBI Taxonomy" id="1071381"/>
    <lineage>
        <taxon>Eukaryota</taxon>
        <taxon>Fungi</taxon>
        <taxon>Dikarya</taxon>
        <taxon>Ascomycota</taxon>
        <taxon>Saccharomycotina</taxon>
        <taxon>Saccharomycetes</taxon>
        <taxon>Saccharomycetales</taxon>
        <taxon>Saccharomycetaceae</taxon>
        <taxon>Tetrapisispora</taxon>
    </lineage>
</organism>
<feature type="domain" description="Telomeric single stranded DNA binding POT1/Cdc13" evidence="2">
    <location>
        <begin position="516"/>
        <end position="649"/>
    </location>
</feature>
<dbReference type="EMBL" id="HE612870">
    <property type="protein sequence ID" value="CCE66136.1"/>
    <property type="molecule type" value="Genomic_DNA"/>
</dbReference>
<evidence type="ECO:0000313" key="6">
    <source>
        <dbReference type="Proteomes" id="UP000005666"/>
    </source>
</evidence>
<feature type="region of interest" description="Disordered" evidence="1">
    <location>
        <begin position="216"/>
        <end position="256"/>
    </location>
</feature>
<feature type="compositionally biased region" description="Acidic residues" evidence="1">
    <location>
        <begin position="242"/>
        <end position="253"/>
    </location>
</feature>
<dbReference type="KEGG" id="tpf:TPHA_0O01690"/>
<dbReference type="AlphaFoldDB" id="G8C1V8"/>
<sequence>MDERFQYITSSSELEVLLGLDEKRKQGRFYVEFISVLTSIKYLKSSKCILKFQSFNNNLVYESPYEVIYECTSDEIIKKFDLDIAEPKGNGFIVNDCHLQRLCFVICRGACVFNGIYPVVVAEDLIPLDLSQVIEMLDTFKSDNYDKNNYLTKDSIVENKNLTVSKIFDNLIFMNAKKTEPFKFVKLEDYDMRFKEVIQHRQLLLNDRIIKNNPVYNPGSRNMNSTEDEGSDAGNYNRFDSDGDDEIEDESQDENSKIFDNSKYLKTNDGERINNNISINKIISTTGTQSSTEMLSSAIITQTNDKQAIRASGEYINSSPSKNNQEHSIDKIVQSESSDVKIMKLYNIGEKLEYSGQFIELYPSRFSDFSFLSKTSLRVYFQPFECVSEKEDIYGIIPNIDCIEILLTSAEEIKELFGTLVHNSKSLKQLLFHHKMVVELENTKFCLNKKSRIYTTALKIKNTKNWEKFIPKSRNSKTSIIHEYKPPIVDRSKYTDNLIKFEDLLFAGKKILFSRLLGLLVSCSFSHRAFVTLLFTDFTKNNINQKFIFSNYLIEKEDKLNEKYYYRVNVFHNDFEKFDLKVYNIYGSHIKDMLKDGDNVSHIGILCDITVKCDMYNDTLGMIARNIIPITVKTERTKDENRKIKVIYENLLEAINTKSIMENYDSYSIAFPIKKGSLKDKVFLKRQERLTQRFIKNLKFDYLNGITAINTATEFMVRAKILNVEYSSNHISIVTSDYLFDKSISSLSNKDGDIIIPKSRIIFIDVNGKKDIKNFLGMTKKDDILNLIEMKDFNLRIQRIMDNSLVVKWRQTTGTLHELLLQ</sequence>
<evidence type="ECO:0000259" key="4">
    <source>
        <dbReference type="Pfam" id="PF18691"/>
    </source>
</evidence>
<dbReference type="Gene3D" id="2.40.50.140">
    <property type="entry name" value="Nucleic acid-binding proteins"/>
    <property type="match status" value="1"/>
</dbReference>
<dbReference type="Gene3D" id="1.10.10.2380">
    <property type="match status" value="1"/>
</dbReference>
<evidence type="ECO:0000256" key="1">
    <source>
        <dbReference type="SAM" id="MobiDB-lite"/>
    </source>
</evidence>
<feature type="domain" description="Cell division control protein 13 N-terminal" evidence="3">
    <location>
        <begin position="5"/>
        <end position="219"/>
    </location>
</feature>
<evidence type="ECO:0000259" key="3">
    <source>
        <dbReference type="Pfam" id="PF16853"/>
    </source>
</evidence>
<protein>
    <recommendedName>
        <fullName evidence="7">Telomeric single stranded DNA binding POT1/Cdc13 domain-containing protein</fullName>
    </recommendedName>
</protein>
<dbReference type="GeneID" id="11530679"/>
<dbReference type="InterPro" id="IPR031749">
    <property type="entry name" value="Cdc13_N"/>
</dbReference>
<evidence type="ECO:0008006" key="7">
    <source>
        <dbReference type="Google" id="ProtNLM"/>
    </source>
</evidence>
<dbReference type="RefSeq" id="XP_003688570.1">
    <property type="nucleotide sequence ID" value="XM_003688522.1"/>
</dbReference>
<dbReference type="InterPro" id="IPR040650">
    <property type="entry name" value="Cdc13_OB2"/>
</dbReference>
<dbReference type="GO" id="GO:0000781">
    <property type="term" value="C:chromosome, telomeric region"/>
    <property type="evidence" value="ECO:0007669"/>
    <property type="project" value="InterPro"/>
</dbReference>
<dbReference type="Pfam" id="PF18691">
    <property type="entry name" value="Cdc13_OB2"/>
    <property type="match status" value="1"/>
</dbReference>
<dbReference type="SUPFAM" id="SSF50249">
    <property type="entry name" value="Nucleic acid-binding proteins"/>
    <property type="match status" value="1"/>
</dbReference>
<feature type="domain" description="Cell division control protein 13 OB2" evidence="4">
    <location>
        <begin position="353"/>
        <end position="464"/>
    </location>
</feature>
<keyword evidence="6" id="KW-1185">Reference proteome</keyword>
<dbReference type="InterPro" id="IPR012340">
    <property type="entry name" value="NA-bd_OB-fold"/>
</dbReference>
<name>G8C1V8_TETPH</name>
<dbReference type="OrthoDB" id="4067010at2759"/>
<dbReference type="STRING" id="1071381.G8C1V8"/>